<feature type="transmembrane region" description="Helical" evidence="1">
    <location>
        <begin position="83"/>
        <end position="104"/>
    </location>
</feature>
<feature type="transmembrane region" description="Helical" evidence="1">
    <location>
        <begin position="110"/>
        <end position="127"/>
    </location>
</feature>
<evidence type="ECO:0000256" key="1">
    <source>
        <dbReference type="SAM" id="Phobius"/>
    </source>
</evidence>
<sequence length="210" mass="22432">MLTTLALLVLRLHPWRTCAALLVVAAGMHALVGHHTLVIPSLSGSTAQVSTAAATLVATAVIWSSRQEVAWEAWRAVFTSRSVTWLFSGLTAGAALAVAALLELAGVPTLKGWTSAIACGLVAVALIPSRQAAVATLWVVVILSVPLTPGTWDDKPFPWWPVHWYGGTVDPWWTALTLGSPLLFVVSVSLREGWQPPEVEARGLERFGRS</sequence>
<dbReference type="EMBL" id="CP001686">
    <property type="protein sequence ID" value="ACV06609.1"/>
    <property type="molecule type" value="Genomic_DNA"/>
</dbReference>
<dbReference type="RefSeq" id="WP_015779554.1">
    <property type="nucleotide sequence ID" value="NC_013169.1"/>
</dbReference>
<feature type="transmembrane region" description="Helical" evidence="1">
    <location>
        <begin position="134"/>
        <end position="152"/>
    </location>
</feature>
<gene>
    <name evidence="2" type="ordered locus">Ksed_15940</name>
</gene>
<accession>C7NIA2</accession>
<evidence type="ECO:0000313" key="3">
    <source>
        <dbReference type="Proteomes" id="UP000006666"/>
    </source>
</evidence>
<keyword evidence="1" id="KW-0812">Transmembrane</keyword>
<organism evidence="2 3">
    <name type="scientific">Kytococcus sedentarius (strain ATCC 14392 / DSM 20547 / JCM 11482 / CCUG 33030 / NBRC 15357 / NCTC 11040 / CCM 314 / 541)</name>
    <name type="common">Micrococcus sedentarius</name>
    <dbReference type="NCBI Taxonomy" id="478801"/>
    <lineage>
        <taxon>Bacteria</taxon>
        <taxon>Bacillati</taxon>
        <taxon>Actinomycetota</taxon>
        <taxon>Actinomycetes</taxon>
        <taxon>Micrococcales</taxon>
        <taxon>Kytococcaceae</taxon>
        <taxon>Kytococcus</taxon>
    </lineage>
</organism>
<feature type="transmembrane region" description="Helical" evidence="1">
    <location>
        <begin position="43"/>
        <end position="63"/>
    </location>
</feature>
<keyword evidence="1" id="KW-0472">Membrane</keyword>
<dbReference type="STRING" id="478801.Ksed_15940"/>
<name>C7NIA2_KYTSD</name>
<feature type="transmembrane region" description="Helical" evidence="1">
    <location>
        <begin position="172"/>
        <end position="190"/>
    </location>
</feature>
<protein>
    <submittedName>
        <fullName evidence="2">Uncharacterized protein</fullName>
    </submittedName>
</protein>
<keyword evidence="1" id="KW-1133">Transmembrane helix</keyword>
<proteinExistence type="predicted"/>
<dbReference type="HOGENOM" id="CLU_1308793_0_0_11"/>
<keyword evidence="3" id="KW-1185">Reference proteome</keyword>
<dbReference type="Proteomes" id="UP000006666">
    <property type="component" value="Chromosome"/>
</dbReference>
<reference evidence="2 3" key="1">
    <citation type="journal article" date="2009" name="Stand. Genomic Sci.">
        <title>Complete genome sequence of Kytococcus sedentarius type strain (541).</title>
        <authorList>
            <person name="Sims D."/>
            <person name="Brettin T."/>
            <person name="Detter J.C."/>
            <person name="Han C."/>
            <person name="Lapidus A."/>
            <person name="Copeland A."/>
            <person name="Glavina Del Rio T."/>
            <person name="Nolan M."/>
            <person name="Chen F."/>
            <person name="Lucas S."/>
            <person name="Tice H."/>
            <person name="Cheng J.F."/>
            <person name="Bruce D."/>
            <person name="Goodwin L."/>
            <person name="Pitluck S."/>
            <person name="Ovchinnikova G."/>
            <person name="Pati A."/>
            <person name="Ivanova N."/>
            <person name="Mavrommatis K."/>
            <person name="Chen A."/>
            <person name="Palaniappan K."/>
            <person name="D'haeseleer P."/>
            <person name="Chain P."/>
            <person name="Bristow J."/>
            <person name="Eisen J.A."/>
            <person name="Markowitz V."/>
            <person name="Hugenholtz P."/>
            <person name="Schneider S."/>
            <person name="Goker M."/>
            <person name="Pukall R."/>
            <person name="Kyrpides N.C."/>
            <person name="Klenk H.P."/>
        </authorList>
    </citation>
    <scope>NUCLEOTIDE SEQUENCE [LARGE SCALE GENOMIC DNA]</scope>
    <source>
        <strain evidence="3">ATCC 14392 / DSM 20547 / JCM 11482 / CCUG 33030 / NBRC 15357 / NCTC 11040 / CCM 314 / 541</strain>
    </source>
</reference>
<dbReference type="KEGG" id="kse:Ksed_15940"/>
<evidence type="ECO:0000313" key="2">
    <source>
        <dbReference type="EMBL" id="ACV06609.1"/>
    </source>
</evidence>
<dbReference type="AlphaFoldDB" id="C7NIA2"/>